<accession>K9G7S8</accession>
<dbReference type="OrthoDB" id="424974at2759"/>
<feature type="compositionally biased region" description="Polar residues" evidence="1">
    <location>
        <begin position="460"/>
        <end position="471"/>
    </location>
</feature>
<gene>
    <name evidence="2" type="ORF">PDIG_15230</name>
</gene>
<sequence length="1005" mass="112048">MSNNDPALPKTGEKRPICAEDSFEQVELVRDVVGITMQNDLNHPQQTEITQQSPLKLQKISEPGAGSAAGKSALERGQTTPLDAGMPSGSRPSPPLCGIPPTMLQDEMELRCNLTTEINVQRMKHRNLAAGPLRNIVKLLMKARAERPAPESKIDGSSAMPLSDEWREEDDLMEVATVKLEKGGRCSRALLSRFENFLYGPLMSSEEKKMQERIMCVEECLSSASAPPTSDHNYLFLHRLKRIILHPDAYGLDEKDSRIGFLCNQLLAAIATNSKLTPSNRKKFAELLDPDGEIANVSADNPGVKAETPISTRKASPKPTSARVHSSHTTETPSRTMATRQKSSVTSLSPSPPHPPPLPSRSSTLSLTSIESIDLTDDAMSSSSPFIVKRTPKKHVASDSQSSQSNNTASSSMEPLPKKRPASDGQSNDMIAPAPKRAASGRRSSNLNNIIAPPHKRSASRTQSSQPNYTIPQVPKPVSSSSQSLNSEAPKKLWSIFLLKCGLLLPALDLDQLTVSFNVAVNHGKLAPNVIDPILGFCLAVASHLTLERSLWEGRKWNDAALSTLRREENTPSLQYFHRRILQIEYVHMVGYLEKGWEILSLAISKAEYLQMHTMHGGCLAVDKKSLEQVRVIWQSLWMKKLSLALQLGIVNQYLDVFHFSPMPMQSQMQETMEIYGGRQSFVASSFFIASATLLKNTDDLISVENNLRVTRMECPIKWFSTLDLRPFQDLNESLSSWNNCLPNCLEWKGATVEFAIEKDPIVRRMSLLAHVRYAYFRLRQHRPFLILALRLSNACACENNPHMTGKEMDSINSSLLLALVYHGAIKCLTAAQDVVKTLSISYEKENDDHAKCEQLDYLYASGLVLIAAMRIPCLMDGTQHCASPTAAVDRSISMIAKDLRRVEQLLRCYQERCEQATKLKLRVQRCRDAIAIIRLQSVSSDCLITDHEITFHRNVWLRIYDRLGLDLPFPRFCNGRAANDKSAGRRMTFGWLESLPFDLDSQGE</sequence>
<protein>
    <submittedName>
        <fullName evidence="2">Uncharacterized protein</fullName>
    </submittedName>
</protein>
<evidence type="ECO:0000313" key="2">
    <source>
        <dbReference type="EMBL" id="EKV17399.1"/>
    </source>
</evidence>
<dbReference type="AlphaFoldDB" id="K9G7S8"/>
<dbReference type="EMBL" id="AKCT01000066">
    <property type="protein sequence ID" value="EKV17399.1"/>
    <property type="molecule type" value="Genomic_DNA"/>
</dbReference>
<dbReference type="STRING" id="1170229.K9G7S8"/>
<keyword evidence="3" id="KW-1185">Reference proteome</keyword>
<reference evidence="3" key="1">
    <citation type="journal article" date="2012" name="BMC Genomics">
        <title>Genome sequence of the necrotrophic fungus Penicillium digitatum, the main postharvest pathogen of citrus.</title>
        <authorList>
            <person name="Marcet-Houben M."/>
            <person name="Ballester A.-R."/>
            <person name="de la Fuente B."/>
            <person name="Harries E."/>
            <person name="Marcos J.F."/>
            <person name="Gonzalez-Candelas L."/>
            <person name="Gabaldon T."/>
        </authorList>
    </citation>
    <scope>NUCLEOTIDE SEQUENCE [LARGE SCALE GENOMIC DNA]</scope>
    <source>
        <strain evidence="3">PHI26 / CECT 20796</strain>
    </source>
</reference>
<dbReference type="OMA" id="TRMECPI"/>
<dbReference type="CDD" id="cd12148">
    <property type="entry name" value="fungal_TF_MHR"/>
    <property type="match status" value="1"/>
</dbReference>
<dbReference type="Proteomes" id="UP000009882">
    <property type="component" value="Unassembled WGS sequence"/>
</dbReference>
<feature type="region of interest" description="Disordered" evidence="1">
    <location>
        <begin position="293"/>
        <end position="364"/>
    </location>
</feature>
<name>K9G7S8_PEND2</name>
<dbReference type="eggNOG" id="ENOG502RJRW">
    <property type="taxonomic scope" value="Eukaryota"/>
</dbReference>
<comment type="caution">
    <text evidence="2">The sequence shown here is derived from an EMBL/GenBank/DDBJ whole genome shotgun (WGS) entry which is preliminary data.</text>
</comment>
<feature type="region of interest" description="Disordered" evidence="1">
    <location>
        <begin position="61"/>
        <end position="101"/>
    </location>
</feature>
<feature type="compositionally biased region" description="Polar residues" evidence="1">
    <location>
        <begin position="323"/>
        <end position="342"/>
    </location>
</feature>
<dbReference type="InParanoid" id="K9G7S8"/>
<organism evidence="2 3">
    <name type="scientific">Penicillium digitatum (strain PHI26 / CECT 20796)</name>
    <name type="common">Green mold</name>
    <dbReference type="NCBI Taxonomy" id="1170229"/>
    <lineage>
        <taxon>Eukaryota</taxon>
        <taxon>Fungi</taxon>
        <taxon>Dikarya</taxon>
        <taxon>Ascomycota</taxon>
        <taxon>Pezizomycotina</taxon>
        <taxon>Eurotiomycetes</taxon>
        <taxon>Eurotiomycetidae</taxon>
        <taxon>Eurotiales</taxon>
        <taxon>Aspergillaceae</taxon>
        <taxon>Penicillium</taxon>
    </lineage>
</organism>
<evidence type="ECO:0000256" key="1">
    <source>
        <dbReference type="SAM" id="MobiDB-lite"/>
    </source>
</evidence>
<feature type="compositionally biased region" description="Low complexity" evidence="1">
    <location>
        <begin position="398"/>
        <end position="412"/>
    </location>
</feature>
<evidence type="ECO:0000313" key="3">
    <source>
        <dbReference type="Proteomes" id="UP000009882"/>
    </source>
</evidence>
<feature type="region of interest" description="Disordered" evidence="1">
    <location>
        <begin position="379"/>
        <end position="485"/>
    </location>
</feature>
<proteinExistence type="predicted"/>
<dbReference type="HOGENOM" id="CLU_269370_0_0_1"/>
<feature type="compositionally biased region" description="Pro residues" evidence="1">
    <location>
        <begin position="350"/>
        <end position="359"/>
    </location>
</feature>